<gene>
    <name evidence="2" type="ORF">AK88_04305</name>
</gene>
<dbReference type="RefSeq" id="XP_012337338.1">
    <property type="nucleotide sequence ID" value="XM_012481915.1"/>
</dbReference>
<sequence length="106" mass="12681">MENSQDADFVTFMQGLEDEWAKLEMNLNKARERWIQEVNKEWSNWIRSVENKWSQYSKVPKKTENPTTFRKQDAGNNKWKKWFKMEAKSKNDAQLKKGPEDATPPE</sequence>
<dbReference type="VEuPathDB" id="PlasmoDB:AK88_04305"/>
<dbReference type="Proteomes" id="UP000054561">
    <property type="component" value="Unassembled WGS sequence"/>
</dbReference>
<dbReference type="GeneID" id="24269619"/>
<accession>A0A0D9QGD4</accession>
<evidence type="ECO:0000259" key="1">
    <source>
        <dbReference type="Pfam" id="PF12319"/>
    </source>
</evidence>
<name>A0A0D9QGD4_PLAFR</name>
<dbReference type="InterPro" id="IPR022089">
    <property type="entry name" value="Plasmodium-antigen_C"/>
</dbReference>
<feature type="domain" description="Tryptophan/threonine-rich plasmodium antigen C-terminal" evidence="1">
    <location>
        <begin position="9"/>
        <end position="97"/>
    </location>
</feature>
<reference evidence="2 3" key="1">
    <citation type="submission" date="2014-03" db="EMBL/GenBank/DDBJ databases">
        <title>The Genome Sequence of Plasmodium fragile nilgiri.</title>
        <authorList>
            <consortium name="The Broad Institute Genomics Platform"/>
            <consortium name="The Broad Institute Genome Sequencing Center for Infectious Disease"/>
            <person name="Neafsey D."/>
            <person name="Duraisingh M."/>
            <person name="Young S.K."/>
            <person name="Zeng Q."/>
            <person name="Gargeya S."/>
            <person name="Abouelleil A."/>
            <person name="Alvarado L."/>
            <person name="Chapman S.B."/>
            <person name="Gainer-Dewar J."/>
            <person name="Goldberg J."/>
            <person name="Griggs A."/>
            <person name="Gujja S."/>
            <person name="Hansen M."/>
            <person name="Howarth C."/>
            <person name="Imamovic A."/>
            <person name="Larimer J."/>
            <person name="Pearson M."/>
            <person name="Poon T.W."/>
            <person name="Priest M."/>
            <person name="Roberts A."/>
            <person name="Saif S."/>
            <person name="Shea T."/>
            <person name="Sykes S."/>
            <person name="Wortman J."/>
            <person name="Nusbaum C."/>
            <person name="Birren B."/>
        </authorList>
    </citation>
    <scope>NUCLEOTIDE SEQUENCE [LARGE SCALE GENOMIC DNA]</scope>
    <source>
        <strain evidence="3">nilgiri</strain>
    </source>
</reference>
<protein>
    <recommendedName>
        <fullName evidence="1">Tryptophan/threonine-rich plasmodium antigen C-terminal domain-containing protein</fullName>
    </recommendedName>
</protein>
<evidence type="ECO:0000313" key="2">
    <source>
        <dbReference type="EMBL" id="KJP86048.1"/>
    </source>
</evidence>
<dbReference type="Pfam" id="PF12319">
    <property type="entry name" value="TryThrA_C"/>
    <property type="match status" value="1"/>
</dbReference>
<dbReference type="EMBL" id="KQ001703">
    <property type="protein sequence ID" value="KJP86048.1"/>
    <property type="molecule type" value="Genomic_DNA"/>
</dbReference>
<proteinExistence type="predicted"/>
<evidence type="ECO:0000313" key="3">
    <source>
        <dbReference type="Proteomes" id="UP000054561"/>
    </source>
</evidence>
<organism evidence="2 3">
    <name type="scientific">Plasmodium fragile</name>
    <dbReference type="NCBI Taxonomy" id="5857"/>
    <lineage>
        <taxon>Eukaryota</taxon>
        <taxon>Sar</taxon>
        <taxon>Alveolata</taxon>
        <taxon>Apicomplexa</taxon>
        <taxon>Aconoidasida</taxon>
        <taxon>Haemosporida</taxon>
        <taxon>Plasmodiidae</taxon>
        <taxon>Plasmodium</taxon>
        <taxon>Plasmodium (Plasmodium)</taxon>
    </lineage>
</organism>
<keyword evidence="3" id="KW-1185">Reference proteome</keyword>
<dbReference type="AlphaFoldDB" id="A0A0D9QGD4"/>